<organism evidence="2 3">
    <name type="scientific">Forsythia ovata</name>
    <dbReference type="NCBI Taxonomy" id="205694"/>
    <lineage>
        <taxon>Eukaryota</taxon>
        <taxon>Viridiplantae</taxon>
        <taxon>Streptophyta</taxon>
        <taxon>Embryophyta</taxon>
        <taxon>Tracheophyta</taxon>
        <taxon>Spermatophyta</taxon>
        <taxon>Magnoliopsida</taxon>
        <taxon>eudicotyledons</taxon>
        <taxon>Gunneridae</taxon>
        <taxon>Pentapetalae</taxon>
        <taxon>asterids</taxon>
        <taxon>lamiids</taxon>
        <taxon>Lamiales</taxon>
        <taxon>Oleaceae</taxon>
        <taxon>Forsythieae</taxon>
        <taxon>Forsythia</taxon>
    </lineage>
</organism>
<feature type="compositionally biased region" description="Basic and acidic residues" evidence="1">
    <location>
        <begin position="19"/>
        <end position="46"/>
    </location>
</feature>
<dbReference type="AlphaFoldDB" id="A0ABD1RK60"/>
<dbReference type="Proteomes" id="UP001604277">
    <property type="component" value="Unassembled WGS sequence"/>
</dbReference>
<protein>
    <submittedName>
        <fullName evidence="2">Uncharacterized protein</fullName>
    </submittedName>
</protein>
<evidence type="ECO:0000313" key="2">
    <source>
        <dbReference type="EMBL" id="KAL2488793.1"/>
    </source>
</evidence>
<evidence type="ECO:0000256" key="1">
    <source>
        <dbReference type="SAM" id="MobiDB-lite"/>
    </source>
</evidence>
<accession>A0ABD1RK60</accession>
<feature type="region of interest" description="Disordered" evidence="1">
    <location>
        <begin position="19"/>
        <end position="55"/>
    </location>
</feature>
<proteinExistence type="predicted"/>
<keyword evidence="3" id="KW-1185">Reference proteome</keyword>
<gene>
    <name evidence="2" type="ORF">Fot_42085</name>
</gene>
<evidence type="ECO:0000313" key="3">
    <source>
        <dbReference type="Proteomes" id="UP001604277"/>
    </source>
</evidence>
<sequence>MADKGKRVSSDVRENVVLKRATEDEHVEDSKRAKESLVTHHQKTGETIHSPRGATQTSIPALHSWTEQINIGSRQDELDPAILEKLPSSSAIAAASVHKYWTST</sequence>
<reference evidence="3" key="1">
    <citation type="submission" date="2024-07" db="EMBL/GenBank/DDBJ databases">
        <title>Two chromosome-level genome assemblies of Korean endemic species Abeliophyllum distichum and Forsythia ovata (Oleaceae).</title>
        <authorList>
            <person name="Jang H."/>
        </authorList>
    </citation>
    <scope>NUCLEOTIDE SEQUENCE [LARGE SCALE GENOMIC DNA]</scope>
</reference>
<name>A0ABD1RK60_9LAMI</name>
<dbReference type="EMBL" id="JBFOLJ010000012">
    <property type="protein sequence ID" value="KAL2488793.1"/>
    <property type="molecule type" value="Genomic_DNA"/>
</dbReference>
<comment type="caution">
    <text evidence="2">The sequence shown here is derived from an EMBL/GenBank/DDBJ whole genome shotgun (WGS) entry which is preliminary data.</text>
</comment>